<name>A0A9P6NDV9_9BASI</name>
<organism evidence="1 2">
    <name type="scientific">Cronartium quercuum f. sp. fusiforme G11</name>
    <dbReference type="NCBI Taxonomy" id="708437"/>
    <lineage>
        <taxon>Eukaryota</taxon>
        <taxon>Fungi</taxon>
        <taxon>Dikarya</taxon>
        <taxon>Basidiomycota</taxon>
        <taxon>Pucciniomycotina</taxon>
        <taxon>Pucciniomycetes</taxon>
        <taxon>Pucciniales</taxon>
        <taxon>Coleosporiaceae</taxon>
        <taxon>Cronartium</taxon>
    </lineage>
</organism>
<dbReference type="AlphaFoldDB" id="A0A9P6NDV9"/>
<reference evidence="1" key="1">
    <citation type="submission" date="2013-11" db="EMBL/GenBank/DDBJ databases">
        <title>Genome sequence of the fusiform rust pathogen reveals effectors for host alternation and coevolution with pine.</title>
        <authorList>
            <consortium name="DOE Joint Genome Institute"/>
            <person name="Smith K."/>
            <person name="Pendleton A."/>
            <person name="Kubisiak T."/>
            <person name="Anderson C."/>
            <person name="Salamov A."/>
            <person name="Aerts A."/>
            <person name="Riley R."/>
            <person name="Clum A."/>
            <person name="Lindquist E."/>
            <person name="Ence D."/>
            <person name="Campbell M."/>
            <person name="Kronenberg Z."/>
            <person name="Feau N."/>
            <person name="Dhillon B."/>
            <person name="Hamelin R."/>
            <person name="Burleigh J."/>
            <person name="Smith J."/>
            <person name="Yandell M."/>
            <person name="Nelson C."/>
            <person name="Grigoriev I."/>
            <person name="Davis J."/>
        </authorList>
    </citation>
    <scope>NUCLEOTIDE SEQUENCE</scope>
    <source>
        <strain evidence="1">G11</strain>
    </source>
</reference>
<evidence type="ECO:0000313" key="1">
    <source>
        <dbReference type="EMBL" id="KAG0142369.1"/>
    </source>
</evidence>
<sequence length="96" mass="11128">MLPNHHSRNSNSENHQARIFAHPYLQSQAQSATPKPFDSDWTHINQLITPVKEFQHQSKHLDVCIRTHLLKALLRILMLFVGDDFLEVIKDKSDGM</sequence>
<evidence type="ECO:0000313" key="2">
    <source>
        <dbReference type="Proteomes" id="UP000886653"/>
    </source>
</evidence>
<keyword evidence="2" id="KW-1185">Reference proteome</keyword>
<dbReference type="EMBL" id="MU167350">
    <property type="protein sequence ID" value="KAG0142369.1"/>
    <property type="molecule type" value="Genomic_DNA"/>
</dbReference>
<accession>A0A9P6NDV9</accession>
<gene>
    <name evidence="1" type="ORF">CROQUDRAFT_662606</name>
</gene>
<comment type="caution">
    <text evidence="1">The sequence shown here is derived from an EMBL/GenBank/DDBJ whole genome shotgun (WGS) entry which is preliminary data.</text>
</comment>
<dbReference type="Proteomes" id="UP000886653">
    <property type="component" value="Unassembled WGS sequence"/>
</dbReference>
<protein>
    <submittedName>
        <fullName evidence="1">Uncharacterized protein</fullName>
    </submittedName>
</protein>
<proteinExistence type="predicted"/>